<dbReference type="PROSITE" id="PS50994">
    <property type="entry name" value="INTEGRASE"/>
    <property type="match status" value="1"/>
</dbReference>
<organism evidence="3 4">
    <name type="scientific">Phytophthora lilii</name>
    <dbReference type="NCBI Taxonomy" id="2077276"/>
    <lineage>
        <taxon>Eukaryota</taxon>
        <taxon>Sar</taxon>
        <taxon>Stramenopiles</taxon>
        <taxon>Oomycota</taxon>
        <taxon>Peronosporomycetes</taxon>
        <taxon>Peronosporales</taxon>
        <taxon>Peronosporaceae</taxon>
        <taxon>Phytophthora</taxon>
    </lineage>
</organism>
<feature type="domain" description="Integrase catalytic" evidence="2">
    <location>
        <begin position="64"/>
        <end position="211"/>
    </location>
</feature>
<accession>A0A9W6X082</accession>
<reference evidence="3" key="1">
    <citation type="submission" date="2023-04" db="EMBL/GenBank/DDBJ databases">
        <title>Phytophthora lilii NBRC 32176.</title>
        <authorList>
            <person name="Ichikawa N."/>
            <person name="Sato H."/>
            <person name="Tonouchi N."/>
        </authorList>
    </citation>
    <scope>NUCLEOTIDE SEQUENCE</scope>
    <source>
        <strain evidence="3">NBRC 32176</strain>
    </source>
</reference>
<dbReference type="PROSITE" id="PS50013">
    <property type="entry name" value="CHROMO_2"/>
    <property type="match status" value="1"/>
</dbReference>
<dbReference type="SUPFAM" id="SSF54160">
    <property type="entry name" value="Chromo domain-like"/>
    <property type="match status" value="1"/>
</dbReference>
<proteinExistence type="predicted"/>
<sequence length="361" mass="42217">MDALLNRLYHDPETGYISAQKLYQKPKPIDKSVTLKKVKEWYSKQPDIQQYQEKRPDARQYKITSHDPNSWQMDLTFHDGAIILSAVNINSRLGYARVLPDKKAPTVLIGLKDFVQKHKPTILTTDNGSEFMNDKAEKFLRSKDIEHYNNEPGEHTTMGKIERFNRTLKQRLTKIGRKVTQDLLTNVIKNYNSTFHSGIKATPNEMKGNVIESELQHNRDIADKLNETFSVGQSVVYRLPKSTFGKEKALWSKTVYEIIDTDGYKFQIRSKNRHTLYKSHSDLKVVQEKPSDAPLTKKDNIYEVERILDHQEQKNGKFKYLIKWLGYDETSWEPEGNLRLINKNKMSKMEKDYWHGLRNLP</sequence>
<evidence type="ECO:0000259" key="1">
    <source>
        <dbReference type="PROSITE" id="PS50013"/>
    </source>
</evidence>
<dbReference type="AlphaFoldDB" id="A0A9W6X082"/>
<dbReference type="Proteomes" id="UP001165083">
    <property type="component" value="Unassembled WGS sequence"/>
</dbReference>
<dbReference type="InterPro" id="IPR023780">
    <property type="entry name" value="Chromo_domain"/>
</dbReference>
<dbReference type="Gene3D" id="3.30.420.10">
    <property type="entry name" value="Ribonuclease H-like superfamily/Ribonuclease H"/>
    <property type="match status" value="1"/>
</dbReference>
<dbReference type="Gene3D" id="2.40.50.40">
    <property type="match status" value="1"/>
</dbReference>
<dbReference type="Pfam" id="PF00665">
    <property type="entry name" value="rve"/>
    <property type="match status" value="1"/>
</dbReference>
<dbReference type="GO" id="GO:0015074">
    <property type="term" value="P:DNA integration"/>
    <property type="evidence" value="ECO:0007669"/>
    <property type="project" value="InterPro"/>
</dbReference>
<dbReference type="OrthoDB" id="6621683at2759"/>
<dbReference type="InterPro" id="IPR001584">
    <property type="entry name" value="Integrase_cat-core"/>
</dbReference>
<evidence type="ECO:0000259" key="2">
    <source>
        <dbReference type="PROSITE" id="PS50994"/>
    </source>
</evidence>
<dbReference type="InterPro" id="IPR036397">
    <property type="entry name" value="RNaseH_sf"/>
</dbReference>
<protein>
    <submittedName>
        <fullName evidence="3">Unnamed protein product</fullName>
    </submittedName>
</protein>
<dbReference type="EMBL" id="BSXW01000510">
    <property type="protein sequence ID" value="GMF24278.1"/>
    <property type="molecule type" value="Genomic_DNA"/>
</dbReference>
<dbReference type="Pfam" id="PF00385">
    <property type="entry name" value="Chromo"/>
    <property type="match status" value="1"/>
</dbReference>
<keyword evidence="4" id="KW-1185">Reference proteome</keyword>
<dbReference type="InterPro" id="IPR012337">
    <property type="entry name" value="RNaseH-like_sf"/>
</dbReference>
<feature type="domain" description="Chromo" evidence="1">
    <location>
        <begin position="302"/>
        <end position="361"/>
    </location>
</feature>
<dbReference type="PANTHER" id="PTHR46585">
    <property type="entry name" value="INTEGRASE CORE DOMAIN CONTAINING PROTEIN"/>
    <property type="match status" value="1"/>
</dbReference>
<comment type="caution">
    <text evidence="3">The sequence shown here is derived from an EMBL/GenBank/DDBJ whole genome shotgun (WGS) entry which is preliminary data.</text>
</comment>
<name>A0A9W6X082_9STRA</name>
<evidence type="ECO:0000313" key="3">
    <source>
        <dbReference type="EMBL" id="GMF24278.1"/>
    </source>
</evidence>
<gene>
    <name evidence="3" type="ORF">Plil01_000992400</name>
</gene>
<dbReference type="SMART" id="SM00298">
    <property type="entry name" value="CHROMO"/>
    <property type="match status" value="1"/>
</dbReference>
<dbReference type="InterPro" id="IPR016197">
    <property type="entry name" value="Chromo-like_dom_sf"/>
</dbReference>
<dbReference type="GO" id="GO:0003676">
    <property type="term" value="F:nucleic acid binding"/>
    <property type="evidence" value="ECO:0007669"/>
    <property type="project" value="InterPro"/>
</dbReference>
<evidence type="ECO:0000313" key="4">
    <source>
        <dbReference type="Proteomes" id="UP001165083"/>
    </source>
</evidence>
<dbReference type="SUPFAM" id="SSF53098">
    <property type="entry name" value="Ribonuclease H-like"/>
    <property type="match status" value="1"/>
</dbReference>
<dbReference type="CDD" id="cd00024">
    <property type="entry name" value="CD_CSD"/>
    <property type="match status" value="1"/>
</dbReference>
<dbReference type="InterPro" id="IPR000953">
    <property type="entry name" value="Chromo/chromo_shadow_dom"/>
</dbReference>
<dbReference type="PANTHER" id="PTHR46585:SF1">
    <property type="entry name" value="CHROMO DOMAIN-CONTAINING PROTEIN"/>
    <property type="match status" value="1"/>
</dbReference>